<comment type="caution">
    <text evidence="1">The sequence shown here is derived from an EMBL/GenBank/DDBJ whole genome shotgun (WGS) entry which is preliminary data.</text>
</comment>
<name>A0ABS4GXY6_9BACL</name>
<dbReference type="RefSeq" id="WP_209813082.1">
    <property type="nucleotide sequence ID" value="NZ_JAGGKT010000047.1"/>
</dbReference>
<dbReference type="EMBL" id="JAGGKT010000047">
    <property type="protein sequence ID" value="MBP1935124.1"/>
    <property type="molecule type" value="Genomic_DNA"/>
</dbReference>
<organism evidence="1 2">
    <name type="scientific">Ammoniphilus resinae</name>
    <dbReference type="NCBI Taxonomy" id="861532"/>
    <lineage>
        <taxon>Bacteria</taxon>
        <taxon>Bacillati</taxon>
        <taxon>Bacillota</taxon>
        <taxon>Bacilli</taxon>
        <taxon>Bacillales</taxon>
        <taxon>Paenibacillaceae</taxon>
        <taxon>Aneurinibacillus group</taxon>
        <taxon>Ammoniphilus</taxon>
    </lineage>
</organism>
<gene>
    <name evidence="1" type="ORF">J2Z37_005170</name>
</gene>
<proteinExistence type="predicted"/>
<evidence type="ECO:0000313" key="1">
    <source>
        <dbReference type="EMBL" id="MBP1935124.1"/>
    </source>
</evidence>
<sequence length="88" mass="10413">MEAKESMFDDETIEMATEMEAVDLIVKLLSYTQTLEETIIGLRKEVNGLTPPHRPSPYFDLHSDLYEVFDEHPAYERYRDIIEKLIKY</sequence>
<protein>
    <submittedName>
        <fullName evidence="1">Uncharacterized protein</fullName>
    </submittedName>
</protein>
<keyword evidence="2" id="KW-1185">Reference proteome</keyword>
<evidence type="ECO:0000313" key="2">
    <source>
        <dbReference type="Proteomes" id="UP001519343"/>
    </source>
</evidence>
<dbReference type="Proteomes" id="UP001519343">
    <property type="component" value="Unassembled WGS sequence"/>
</dbReference>
<accession>A0ABS4GXY6</accession>
<reference evidence="1 2" key="1">
    <citation type="submission" date="2021-03" db="EMBL/GenBank/DDBJ databases">
        <title>Genomic Encyclopedia of Type Strains, Phase IV (KMG-IV): sequencing the most valuable type-strain genomes for metagenomic binning, comparative biology and taxonomic classification.</title>
        <authorList>
            <person name="Goeker M."/>
        </authorList>
    </citation>
    <scope>NUCLEOTIDE SEQUENCE [LARGE SCALE GENOMIC DNA]</scope>
    <source>
        <strain evidence="1 2">DSM 24738</strain>
    </source>
</reference>